<evidence type="ECO:0000313" key="1">
    <source>
        <dbReference type="EMBL" id="KAH7853244.1"/>
    </source>
</evidence>
<proteinExistence type="predicted"/>
<reference evidence="1 2" key="1">
    <citation type="journal article" date="2021" name="Hortic Res">
        <title>High-quality reference genome and annotation aids understanding of berry development for evergreen blueberry (Vaccinium darrowii).</title>
        <authorList>
            <person name="Yu J."/>
            <person name="Hulse-Kemp A.M."/>
            <person name="Babiker E."/>
            <person name="Staton M."/>
        </authorList>
    </citation>
    <scope>NUCLEOTIDE SEQUENCE [LARGE SCALE GENOMIC DNA]</scope>
    <source>
        <strain evidence="2">cv. NJ 8807/NJ 8810</strain>
        <tissue evidence="1">Young leaf</tissue>
    </source>
</reference>
<protein>
    <submittedName>
        <fullName evidence="1">Uncharacterized protein</fullName>
    </submittedName>
</protein>
<gene>
    <name evidence="1" type="ORF">Vadar_000507</name>
</gene>
<organism evidence="1 2">
    <name type="scientific">Vaccinium darrowii</name>
    <dbReference type="NCBI Taxonomy" id="229202"/>
    <lineage>
        <taxon>Eukaryota</taxon>
        <taxon>Viridiplantae</taxon>
        <taxon>Streptophyta</taxon>
        <taxon>Embryophyta</taxon>
        <taxon>Tracheophyta</taxon>
        <taxon>Spermatophyta</taxon>
        <taxon>Magnoliopsida</taxon>
        <taxon>eudicotyledons</taxon>
        <taxon>Gunneridae</taxon>
        <taxon>Pentapetalae</taxon>
        <taxon>asterids</taxon>
        <taxon>Ericales</taxon>
        <taxon>Ericaceae</taxon>
        <taxon>Vaccinioideae</taxon>
        <taxon>Vaccinieae</taxon>
        <taxon>Vaccinium</taxon>
    </lineage>
</organism>
<name>A0ACB7YJC6_9ERIC</name>
<dbReference type="EMBL" id="CM037161">
    <property type="protein sequence ID" value="KAH7853244.1"/>
    <property type="molecule type" value="Genomic_DNA"/>
</dbReference>
<sequence length="186" mass="20387">MSMLKTYFAKFASPDTVSSNLISDQEIHSESGMLFCFRLGFQKQAAVFSGTREHDFQALQRNCVVGGAMVPAGFDRTPWVYGRWVVIQPHLASIDALVAALLPGTEGQGVADVLFGDYGSTGKLPITWFKNVDQLPMNAGDPHYDPLFPFRYGLSTKPTTANYEDRKGASNFLPGAPPPRLRAAVR</sequence>
<keyword evidence="2" id="KW-1185">Reference proteome</keyword>
<dbReference type="Proteomes" id="UP000828048">
    <property type="component" value="Chromosome 11"/>
</dbReference>
<accession>A0ACB7YJC6</accession>
<comment type="caution">
    <text evidence="1">The sequence shown here is derived from an EMBL/GenBank/DDBJ whole genome shotgun (WGS) entry which is preliminary data.</text>
</comment>
<evidence type="ECO:0000313" key="2">
    <source>
        <dbReference type="Proteomes" id="UP000828048"/>
    </source>
</evidence>